<dbReference type="PANTHER" id="PTHR42899">
    <property type="entry name" value="SPERMATOGENESIS-ASSOCIATED PROTEIN 20"/>
    <property type="match status" value="1"/>
</dbReference>
<dbReference type="Gene3D" id="1.50.10.10">
    <property type="match status" value="2"/>
</dbReference>
<evidence type="ECO:0000313" key="4">
    <source>
        <dbReference type="Proteomes" id="UP000199334"/>
    </source>
</evidence>
<proteinExistence type="predicted"/>
<dbReference type="EMBL" id="FNIG01000003">
    <property type="protein sequence ID" value="SDN24448.1"/>
    <property type="molecule type" value="Genomic_DNA"/>
</dbReference>
<accession>A0A1G9ZT32</accession>
<organism evidence="3 4">
    <name type="scientific">Tenuibacillus multivorans</name>
    <dbReference type="NCBI Taxonomy" id="237069"/>
    <lineage>
        <taxon>Bacteria</taxon>
        <taxon>Bacillati</taxon>
        <taxon>Bacillota</taxon>
        <taxon>Bacilli</taxon>
        <taxon>Bacillales</taxon>
        <taxon>Bacillaceae</taxon>
        <taxon>Tenuibacillus</taxon>
    </lineage>
</organism>
<dbReference type="STRING" id="237069.SAMN05216498_1834"/>
<dbReference type="PIRSF" id="PIRSF006402">
    <property type="entry name" value="UCP006402_thioredoxin"/>
    <property type="match status" value="1"/>
</dbReference>
<keyword evidence="4" id="KW-1185">Reference proteome</keyword>
<dbReference type="SUPFAM" id="SSF52833">
    <property type="entry name" value="Thioredoxin-like"/>
    <property type="match status" value="1"/>
</dbReference>
<dbReference type="InterPro" id="IPR008928">
    <property type="entry name" value="6-hairpin_glycosidase_sf"/>
</dbReference>
<evidence type="ECO:0000256" key="1">
    <source>
        <dbReference type="SAM" id="Coils"/>
    </source>
</evidence>
<dbReference type="GO" id="GO:0005975">
    <property type="term" value="P:carbohydrate metabolic process"/>
    <property type="evidence" value="ECO:0007669"/>
    <property type="project" value="InterPro"/>
</dbReference>
<dbReference type="SUPFAM" id="SSF48208">
    <property type="entry name" value="Six-hairpin glycosidases"/>
    <property type="match status" value="1"/>
</dbReference>
<evidence type="ECO:0000259" key="2">
    <source>
        <dbReference type="Pfam" id="PF03190"/>
    </source>
</evidence>
<name>A0A1G9ZT32_9BACI</name>
<dbReference type="Pfam" id="PF03190">
    <property type="entry name" value="Thioredox_DsbH"/>
    <property type="match status" value="1"/>
</dbReference>
<dbReference type="RefSeq" id="WP_093856292.1">
    <property type="nucleotide sequence ID" value="NZ_BJVZ01000006.1"/>
</dbReference>
<dbReference type="InterPro" id="IPR012341">
    <property type="entry name" value="6hp_glycosidase-like_sf"/>
</dbReference>
<reference evidence="3 4" key="1">
    <citation type="submission" date="2016-10" db="EMBL/GenBank/DDBJ databases">
        <authorList>
            <person name="de Groot N.N."/>
        </authorList>
    </citation>
    <scope>NUCLEOTIDE SEQUENCE [LARGE SCALE GENOMIC DNA]</scope>
    <source>
        <strain evidence="3 4">CGMCC 1.3442</strain>
    </source>
</reference>
<dbReference type="PANTHER" id="PTHR42899:SF1">
    <property type="entry name" value="SPERMATOGENESIS-ASSOCIATED PROTEIN 20"/>
    <property type="match status" value="1"/>
</dbReference>
<dbReference type="InterPro" id="IPR036249">
    <property type="entry name" value="Thioredoxin-like_sf"/>
</dbReference>
<dbReference type="CDD" id="cd02955">
    <property type="entry name" value="SSP411"/>
    <property type="match status" value="1"/>
</dbReference>
<dbReference type="InterPro" id="IPR004879">
    <property type="entry name" value="Ssp411-like_TRX"/>
</dbReference>
<protein>
    <recommendedName>
        <fullName evidence="2">Spermatogenesis-associated protein 20-like TRX domain-containing protein</fullName>
    </recommendedName>
</protein>
<dbReference type="Gene3D" id="3.40.30.10">
    <property type="entry name" value="Glutaredoxin"/>
    <property type="match status" value="1"/>
</dbReference>
<dbReference type="InterPro" id="IPR024705">
    <property type="entry name" value="Ssp411"/>
</dbReference>
<dbReference type="AlphaFoldDB" id="A0A1G9ZT32"/>
<dbReference type="Proteomes" id="UP000199334">
    <property type="component" value="Unassembled WGS sequence"/>
</dbReference>
<evidence type="ECO:0000313" key="3">
    <source>
        <dbReference type="EMBL" id="SDN24448.1"/>
    </source>
</evidence>
<feature type="domain" description="Spermatogenesis-associated protein 20-like TRX" evidence="2">
    <location>
        <begin position="7"/>
        <end position="168"/>
    </location>
</feature>
<gene>
    <name evidence="3" type="ORF">SAMN05216498_1834</name>
</gene>
<feature type="coiled-coil region" evidence="1">
    <location>
        <begin position="380"/>
        <end position="407"/>
    </location>
</feature>
<keyword evidence="1" id="KW-0175">Coiled coil</keyword>
<sequence>MTSKQIPNRLIAEKSPYLLQHAYNPVNWYPWSDEAFEKAKHENKPIFLSIGYSTCHWCHVMAHESFEDQEVSQLLNDRFISIKVDREERPDIDSIYMKVCQRMTGHGGWPLSIFMTPDQVPFYAGTYFPKESKYGMPGIKDVIYHLSETFHNDPDQIDEVTQSVQDSLNRVIFTKGQERVSKEATEQAFHELSQTFDSEYGGFESAPKFPQPHHLMFLMHDYKLTGETLALQMVEKTLDAMARGGLYDHIGFGFARYSTDEKWLVPHFEKMLYDQALLLMAYTEAYQLTGNSFYKQISEQIITFVSREMMSEEGAFFSAIDADSEGKEGEYYVWGRREVYQVLGDELGDLYTKTYNITTEGNFHGKNIPSLIYTNLETLADEFKLSQDALNSKLEEARQKLLEAREQRVYPHLDDKTLTSWNAMMIAALAKAGQAFQNKKYIDMANRARQFVEEKLIVDDRVMARYRDGDVKYKGYLDDYAYLIWAFLELYDATFEQHHLKKAKNLANQMIDLFWDEEYGGFYFSGMDSESLISRDKEIHDGAAPSGNSVATVVLSRLANLTGETELADCVEDLYHVFYPAISRIPEASTYFLKSLLITEFQSYEVVVLGEKEDEERSQLMERKSEHFLPNMSWLITEERSGLSEIVPFIKDYQSIDDKTTVYICEKFACQRPTTDIYEVFVKLQIE</sequence>
<dbReference type="OrthoDB" id="9762614at2"/>